<evidence type="ECO:0000256" key="1">
    <source>
        <dbReference type="SAM" id="MobiDB-lite"/>
    </source>
</evidence>
<keyword evidence="2" id="KW-1133">Transmembrane helix</keyword>
<feature type="transmembrane region" description="Helical" evidence="2">
    <location>
        <begin position="48"/>
        <end position="69"/>
    </location>
</feature>
<dbReference type="InterPro" id="IPR054839">
    <property type="entry name" value="puhB_PGC"/>
</dbReference>
<dbReference type="RefSeq" id="WP_244528730.1">
    <property type="nucleotide sequence ID" value="NZ_FOPM01000013.1"/>
</dbReference>
<proteinExistence type="predicted"/>
<feature type="transmembrane region" description="Helical" evidence="2">
    <location>
        <begin position="89"/>
        <end position="108"/>
    </location>
</feature>
<keyword evidence="5" id="KW-1185">Reference proteome</keyword>
<gene>
    <name evidence="4" type="ORF">SAMN05192565_11357</name>
</gene>
<dbReference type="InterPro" id="IPR005182">
    <property type="entry name" value="YdbS-like_PH"/>
</dbReference>
<evidence type="ECO:0000259" key="3">
    <source>
        <dbReference type="Pfam" id="PF03703"/>
    </source>
</evidence>
<dbReference type="Proteomes" id="UP000199229">
    <property type="component" value="Unassembled WGS sequence"/>
</dbReference>
<evidence type="ECO:0000256" key="2">
    <source>
        <dbReference type="SAM" id="Phobius"/>
    </source>
</evidence>
<feature type="region of interest" description="Disordered" evidence="1">
    <location>
        <begin position="1"/>
        <end position="21"/>
    </location>
</feature>
<evidence type="ECO:0000313" key="4">
    <source>
        <dbReference type="EMBL" id="SFG84408.1"/>
    </source>
</evidence>
<name>A0A1I2V4Y6_9HYPH</name>
<feature type="region of interest" description="Disordered" evidence="1">
    <location>
        <begin position="211"/>
        <end position="230"/>
    </location>
</feature>
<dbReference type="EMBL" id="FOPM01000013">
    <property type="protein sequence ID" value="SFG84408.1"/>
    <property type="molecule type" value="Genomic_DNA"/>
</dbReference>
<reference evidence="5" key="1">
    <citation type="submission" date="2016-10" db="EMBL/GenBank/DDBJ databases">
        <authorList>
            <person name="Varghese N."/>
            <person name="Submissions S."/>
        </authorList>
    </citation>
    <scope>NUCLEOTIDE SEQUENCE [LARGE SCALE GENOMIC DNA]</scope>
    <source>
        <strain evidence="5">Gh-105</strain>
    </source>
</reference>
<evidence type="ECO:0000313" key="5">
    <source>
        <dbReference type="Proteomes" id="UP000199229"/>
    </source>
</evidence>
<dbReference type="STRING" id="582675.SAMN05192565_11357"/>
<sequence length="230" mass="24384">MKRLALMRPREASHGVPANRFDAPPGLPAPLPAGEHILWQGRPGSRALAVRALHVRLVGLWFAGLALWASVPPVAEGRFRDAALAAGPTLAAGAGAMALLGLLGWLSARTTTYTITNRRVVMRVGIALPMTLNLPLSLVAGAGCRHFSDGSGDLALAVKPGNRIAYLHLWPHARPWRVTQPEPMMRSVPDAAEVSAILARTLAAAREVDEEAASPVIRPRARGPRLATAS</sequence>
<feature type="domain" description="YdbS-like PH" evidence="3">
    <location>
        <begin position="109"/>
        <end position="196"/>
    </location>
</feature>
<accession>A0A1I2V4Y6</accession>
<keyword evidence="2" id="KW-0812">Transmembrane</keyword>
<dbReference type="Pfam" id="PF03703">
    <property type="entry name" value="bPH_2"/>
    <property type="match status" value="1"/>
</dbReference>
<dbReference type="NCBIfam" id="NF040894">
    <property type="entry name" value="puhB_PGC"/>
    <property type="match status" value="1"/>
</dbReference>
<organism evidence="4 5">
    <name type="scientific">Methylobacterium gossipiicola</name>
    <dbReference type="NCBI Taxonomy" id="582675"/>
    <lineage>
        <taxon>Bacteria</taxon>
        <taxon>Pseudomonadati</taxon>
        <taxon>Pseudomonadota</taxon>
        <taxon>Alphaproteobacteria</taxon>
        <taxon>Hyphomicrobiales</taxon>
        <taxon>Methylobacteriaceae</taxon>
        <taxon>Methylobacterium</taxon>
    </lineage>
</organism>
<protein>
    <submittedName>
        <fullName evidence="4">PH domain-containing protein</fullName>
    </submittedName>
</protein>
<dbReference type="AlphaFoldDB" id="A0A1I2V4Y6"/>
<feature type="transmembrane region" description="Helical" evidence="2">
    <location>
        <begin position="120"/>
        <end position="142"/>
    </location>
</feature>
<keyword evidence="2" id="KW-0472">Membrane</keyword>